<name>A0A5J6WRK4_9GAMM</name>
<protein>
    <submittedName>
        <fullName evidence="2">Uncharacterized protein</fullName>
    </submittedName>
</protein>
<evidence type="ECO:0000256" key="1">
    <source>
        <dbReference type="SAM" id="Phobius"/>
    </source>
</evidence>
<gene>
    <name evidence="2" type="ORF">FE240_02160</name>
</gene>
<reference evidence="2 3" key="1">
    <citation type="submission" date="2019-05" db="EMBL/GenBank/DDBJ databases">
        <title>OXA-830, a novel chromosomally encoded expanded-spectrum class D beta-lactamase in Aeromonas simiae.</title>
        <authorList>
            <person name="Zhou W."/>
            <person name="Chen Q."/>
        </authorList>
    </citation>
    <scope>NUCLEOTIDE SEQUENCE [LARGE SCALE GENOMIC DNA]</scope>
    <source>
        <strain evidence="2 3">A6</strain>
    </source>
</reference>
<keyword evidence="3" id="KW-1185">Reference proteome</keyword>
<dbReference type="RefSeq" id="WP_193003206.1">
    <property type="nucleotide sequence ID" value="NZ_CP040449.1"/>
</dbReference>
<dbReference type="Proteomes" id="UP000594034">
    <property type="component" value="Chromosome"/>
</dbReference>
<dbReference type="AlphaFoldDB" id="A0A5J6WRK4"/>
<dbReference type="KEGG" id="asim:FE240_02160"/>
<evidence type="ECO:0000313" key="3">
    <source>
        <dbReference type="Proteomes" id="UP000594034"/>
    </source>
</evidence>
<keyword evidence="1" id="KW-0812">Transmembrane</keyword>
<organism evidence="2 3">
    <name type="scientific">Aeromonas simiae</name>
    <dbReference type="NCBI Taxonomy" id="218936"/>
    <lineage>
        <taxon>Bacteria</taxon>
        <taxon>Pseudomonadati</taxon>
        <taxon>Pseudomonadota</taxon>
        <taxon>Gammaproteobacteria</taxon>
        <taxon>Aeromonadales</taxon>
        <taxon>Aeromonadaceae</taxon>
        <taxon>Aeromonas</taxon>
    </lineage>
</organism>
<keyword evidence="1" id="KW-0472">Membrane</keyword>
<keyword evidence="1" id="KW-1133">Transmembrane helix</keyword>
<dbReference type="EMBL" id="CP040449">
    <property type="protein sequence ID" value="QFI53612.1"/>
    <property type="molecule type" value="Genomic_DNA"/>
</dbReference>
<feature type="transmembrane region" description="Helical" evidence="1">
    <location>
        <begin position="54"/>
        <end position="74"/>
    </location>
</feature>
<sequence>MIAPPFTGEALASSDFFQPKTIARVTTVAPRFGYAGHYVIPQRKERFMSTEIKLAILTVTGALLLIAVICALIML</sequence>
<proteinExistence type="predicted"/>
<accession>A0A5J6WRK4</accession>
<evidence type="ECO:0000313" key="2">
    <source>
        <dbReference type="EMBL" id="QFI53612.1"/>
    </source>
</evidence>